<sequence length="327" mass="37433">MEEFMNLKKGDIIKTALGEHTTVLDVKKNQAVLFTGEQFVIASGIKENKENGKFEWVNGRYANDLKSISNMQNNSLESMKETLSFLAEYNHSDFIKGIISLETDINNEDILDNAYDNYMNDSYMGLIDERFIDFIDEDLKTAKDIKQEEIEKDADIQEKSKEEISENEQYQTQENTVKENTSLKDNNDQEKQYVKGNLTVDVEIKDLRSNDGQDFRVASFSIAQNDGMGNVKFMNCFAYNEQVQAVKDFKKGDFVSLSGKEKLSIGKNGKQYTNFKVYSAKLLKARGQSQDTKEKPSTLKKLNDYKEKTDGRSKEQGNMKSEKGVER</sequence>
<dbReference type="AlphaFoldDB" id="E6LRP2"/>
<feature type="region of interest" description="Disordered" evidence="3">
    <location>
        <begin position="153"/>
        <end position="190"/>
    </location>
</feature>
<dbReference type="GO" id="GO:0003697">
    <property type="term" value="F:single-stranded DNA binding"/>
    <property type="evidence" value="ECO:0007669"/>
    <property type="project" value="InterPro"/>
</dbReference>
<gene>
    <name evidence="4" type="ORF">HMPREF0381_2627</name>
</gene>
<name>E6LRP2_9FIRM</name>
<dbReference type="eggNOG" id="COG0629">
    <property type="taxonomic scope" value="Bacteria"/>
</dbReference>
<evidence type="ECO:0000313" key="5">
    <source>
        <dbReference type="Proteomes" id="UP000003434"/>
    </source>
</evidence>
<feature type="region of interest" description="Disordered" evidence="3">
    <location>
        <begin position="285"/>
        <end position="327"/>
    </location>
</feature>
<dbReference type="SUPFAM" id="SSF50249">
    <property type="entry name" value="Nucleic acid-binding proteins"/>
    <property type="match status" value="1"/>
</dbReference>
<keyword evidence="1 2" id="KW-0238">DNA-binding</keyword>
<dbReference type="Gene3D" id="2.40.50.140">
    <property type="entry name" value="Nucleic acid-binding proteins"/>
    <property type="match status" value="1"/>
</dbReference>
<accession>E6LRP2</accession>
<evidence type="ECO:0000313" key="4">
    <source>
        <dbReference type="EMBL" id="EFU75505.1"/>
    </source>
</evidence>
<proteinExistence type="predicted"/>
<reference evidence="4 5" key="1">
    <citation type="submission" date="2010-12" db="EMBL/GenBank/DDBJ databases">
        <authorList>
            <person name="Muzny D."/>
            <person name="Qin X."/>
            <person name="Deng J."/>
            <person name="Jiang H."/>
            <person name="Liu Y."/>
            <person name="Qu J."/>
            <person name="Song X.-Z."/>
            <person name="Zhang L."/>
            <person name="Thornton R."/>
            <person name="Coyle M."/>
            <person name="Francisco L."/>
            <person name="Jackson L."/>
            <person name="Javaid M."/>
            <person name="Korchina V."/>
            <person name="Kovar C."/>
            <person name="Mata R."/>
            <person name="Mathew T."/>
            <person name="Ngo R."/>
            <person name="Nguyen L."/>
            <person name="Nguyen N."/>
            <person name="Okwuonu G."/>
            <person name="Ongeri F."/>
            <person name="Pham C."/>
            <person name="Simmons D."/>
            <person name="Wilczek-Boney K."/>
            <person name="Hale W."/>
            <person name="Jakkamsetti A."/>
            <person name="Pham P."/>
            <person name="Ruth R."/>
            <person name="San Lucas F."/>
            <person name="Warren J."/>
            <person name="Zhang J."/>
            <person name="Zhao Z."/>
            <person name="Zhou C."/>
            <person name="Zhu D."/>
            <person name="Lee S."/>
            <person name="Bess C."/>
            <person name="Blankenburg K."/>
            <person name="Forbes L."/>
            <person name="Fu Q."/>
            <person name="Gubbala S."/>
            <person name="Hirani K."/>
            <person name="Jayaseelan J.C."/>
            <person name="Lara F."/>
            <person name="Munidasa M."/>
            <person name="Palculict T."/>
            <person name="Patil S."/>
            <person name="Pu L.-L."/>
            <person name="Saada N."/>
            <person name="Tang L."/>
            <person name="Weissenberger G."/>
            <person name="Zhu Y."/>
            <person name="Hemphill L."/>
            <person name="Shang Y."/>
            <person name="Youmans B."/>
            <person name="Ayvaz T."/>
            <person name="Ross M."/>
            <person name="Santibanez J."/>
            <person name="Aqrawi P."/>
            <person name="Gross S."/>
            <person name="Joshi V."/>
            <person name="Fowler G."/>
            <person name="Nazareth L."/>
            <person name="Reid J."/>
            <person name="Worley K."/>
            <person name="Petrosino J."/>
            <person name="Highlander S."/>
            <person name="Gibbs R."/>
        </authorList>
    </citation>
    <scope>NUCLEOTIDE SEQUENCE [LARGE SCALE GENOMIC DNA]</scope>
    <source>
        <strain evidence="4 5">DSM 3986</strain>
    </source>
</reference>
<dbReference type="Proteomes" id="UP000003434">
    <property type="component" value="Unassembled WGS sequence"/>
</dbReference>
<feature type="compositionally biased region" description="Basic and acidic residues" evidence="3">
    <location>
        <begin position="181"/>
        <end position="190"/>
    </location>
</feature>
<dbReference type="InterPro" id="IPR012340">
    <property type="entry name" value="NA-bd_OB-fold"/>
</dbReference>
<feature type="compositionally biased region" description="Polar residues" evidence="3">
    <location>
        <begin position="167"/>
        <end position="180"/>
    </location>
</feature>
<dbReference type="EMBL" id="AEPW01000103">
    <property type="protein sequence ID" value="EFU75505.1"/>
    <property type="molecule type" value="Genomic_DNA"/>
</dbReference>
<protein>
    <recommendedName>
        <fullName evidence="6">Single-strand binding family protein</fullName>
    </recommendedName>
</protein>
<evidence type="ECO:0000256" key="2">
    <source>
        <dbReference type="PROSITE-ProRule" id="PRU00252"/>
    </source>
</evidence>
<feature type="compositionally biased region" description="Basic and acidic residues" evidence="3">
    <location>
        <begin position="291"/>
        <end position="327"/>
    </location>
</feature>
<dbReference type="PROSITE" id="PS50935">
    <property type="entry name" value="SSB"/>
    <property type="match status" value="1"/>
</dbReference>
<dbReference type="InterPro" id="IPR000424">
    <property type="entry name" value="Primosome_PriB/ssb"/>
</dbReference>
<evidence type="ECO:0000256" key="3">
    <source>
        <dbReference type="SAM" id="MobiDB-lite"/>
    </source>
</evidence>
<evidence type="ECO:0008006" key="6">
    <source>
        <dbReference type="Google" id="ProtNLM"/>
    </source>
</evidence>
<feature type="compositionally biased region" description="Basic and acidic residues" evidence="3">
    <location>
        <begin position="153"/>
        <end position="164"/>
    </location>
</feature>
<comment type="caution">
    <text evidence="4">The sequence shown here is derived from an EMBL/GenBank/DDBJ whole genome shotgun (WGS) entry which is preliminary data.</text>
</comment>
<organism evidence="4 5">
    <name type="scientific">Lachnoanaerobaculum saburreum DSM 3986</name>
    <dbReference type="NCBI Taxonomy" id="887325"/>
    <lineage>
        <taxon>Bacteria</taxon>
        <taxon>Bacillati</taxon>
        <taxon>Bacillota</taxon>
        <taxon>Clostridia</taxon>
        <taxon>Lachnospirales</taxon>
        <taxon>Lachnospiraceae</taxon>
        <taxon>Lachnoanaerobaculum</taxon>
    </lineage>
</organism>
<evidence type="ECO:0000256" key="1">
    <source>
        <dbReference type="ARBA" id="ARBA00023125"/>
    </source>
</evidence>
<dbReference type="HOGENOM" id="CLU_044989_0_0_9"/>